<feature type="domain" description="GmrSD restriction endonucleases N-terminal" evidence="1">
    <location>
        <begin position="19"/>
        <end position="235"/>
    </location>
</feature>
<keyword evidence="4" id="KW-1185">Reference proteome</keyword>
<sequence>MSIEVEQTTIGGKLGERGLLSGDRQYRIPDFQRPYVWESEQVETLMADLLEAWRREGEEDYFLGSIVVVSSPGSIDEDIIDGQQRLTTICLLLAVIRYLILDETQRGEITELLKIPRRLIRGLEERPRLKMRNRDVDFFEGYIIDGDIDSLRDCDPAALATKGQRNMHANTLVILDALEDVINEDNLWSFLQFLSERVSIVKVKTDTYQSAHRIFGVLNTRGVSLTAADIFKARVLAAVSPSSRDSYGDLWDRTLDEASPDSADQFFSHLLVLYTHDFASRALIDEFEAKVLSPYLREHTGKEFIDDLLVPTARAYREIASATDATMPGGVWLELLRQYPASDWKPAAMSVLRLDVPQEGKADLLKRLERMYGANYMAKVSPGKREKRLVRAMRALDDDVRPVEHADRIFSVDDDVRLRVVARLKSSLAKKADGKILLYRALMALDGRIPALPRATTAIQALPPAPIDGIDPKTPLEAWSMRLGGLALSAMKPRDVRAAGNWSAINDKLRSTRGIGKTVVASFPGADTLDDRALQERHGRLVELVADYWDIRRDSDHVDLTRMTEEELGRNLEGKSGGRTKLVRLADVVDSGIVAPGDVFVWRRPNIGDEYSVTVTDSGGLELSDGTSVASPSAAVRALTGTSAAAFDVFVRESDGKKMRELWDTYRRRFSK</sequence>
<dbReference type="PANTHER" id="PTHR35149:SF2">
    <property type="entry name" value="DUF262 DOMAIN-CONTAINING PROTEIN"/>
    <property type="match status" value="1"/>
</dbReference>
<protein>
    <recommendedName>
        <fullName evidence="5">DUF262 domain-containing protein</fullName>
    </recommendedName>
</protein>
<dbReference type="EMBL" id="CP017298">
    <property type="protein sequence ID" value="AOS47232.1"/>
    <property type="molecule type" value="Genomic_DNA"/>
</dbReference>
<evidence type="ECO:0000313" key="3">
    <source>
        <dbReference type="EMBL" id="AOS47232.1"/>
    </source>
</evidence>
<reference evidence="3 4" key="1">
    <citation type="submission" date="2016-09" db="EMBL/GenBank/DDBJ databases">
        <title>Complete genome sequence of Actinomyces hongkongensis HKU8.</title>
        <authorList>
            <person name="Gao Y.-X."/>
            <person name="Zhou Y.-Y."/>
            <person name="Xie Y."/>
            <person name="Wang M."/>
            <person name="Wang S.-J."/>
            <person name="Shen S.-G."/>
        </authorList>
    </citation>
    <scope>NUCLEOTIDE SEQUENCE [LARGE SCALE GENOMIC DNA]</scope>
    <source>
        <strain evidence="3 4">HKU8</strain>
    </source>
</reference>
<gene>
    <name evidence="3" type="ORF">BH719_04625</name>
</gene>
<evidence type="ECO:0000313" key="4">
    <source>
        <dbReference type="Proteomes" id="UP000095214"/>
    </source>
</evidence>
<feature type="domain" description="RAMA" evidence="2">
    <location>
        <begin position="572"/>
        <end position="671"/>
    </location>
</feature>
<organism evidence="3 4">
    <name type="scientific">Pauljensenia hongkongensis</name>
    <dbReference type="NCBI Taxonomy" id="178339"/>
    <lineage>
        <taxon>Bacteria</taxon>
        <taxon>Bacillati</taxon>
        <taxon>Actinomycetota</taxon>
        <taxon>Actinomycetes</taxon>
        <taxon>Actinomycetales</taxon>
        <taxon>Actinomycetaceae</taxon>
        <taxon>Pauljensenia</taxon>
    </lineage>
</organism>
<dbReference type="PANTHER" id="PTHR35149">
    <property type="entry name" value="SLL5132 PROTEIN"/>
    <property type="match status" value="1"/>
</dbReference>
<dbReference type="Proteomes" id="UP000095214">
    <property type="component" value="Chromosome"/>
</dbReference>
<dbReference type="Pfam" id="PF18755">
    <property type="entry name" value="RAMA"/>
    <property type="match status" value="1"/>
</dbReference>
<dbReference type="InterPro" id="IPR040843">
    <property type="entry name" value="RAMA"/>
</dbReference>
<evidence type="ECO:0008006" key="5">
    <source>
        <dbReference type="Google" id="ProtNLM"/>
    </source>
</evidence>
<dbReference type="Pfam" id="PF03235">
    <property type="entry name" value="GmrSD_N"/>
    <property type="match status" value="1"/>
</dbReference>
<dbReference type="RefSeq" id="WP_009743592.1">
    <property type="nucleotide sequence ID" value="NZ_CP017298.1"/>
</dbReference>
<accession>A0A1D8B274</accession>
<name>A0A1D8B274_9ACTO</name>
<dbReference type="AlphaFoldDB" id="A0A1D8B274"/>
<dbReference type="InterPro" id="IPR004919">
    <property type="entry name" value="GmrSD_N"/>
</dbReference>
<evidence type="ECO:0000259" key="2">
    <source>
        <dbReference type="Pfam" id="PF18755"/>
    </source>
</evidence>
<dbReference type="OrthoDB" id="9798761at2"/>
<dbReference type="KEGG" id="phon:BH719_04625"/>
<proteinExistence type="predicted"/>
<evidence type="ECO:0000259" key="1">
    <source>
        <dbReference type="Pfam" id="PF03235"/>
    </source>
</evidence>